<name>A0A9P0L5Y5_ACAOB</name>
<evidence type="ECO:0000313" key="3">
    <source>
        <dbReference type="EMBL" id="CAH1990248.1"/>
    </source>
</evidence>
<gene>
    <name evidence="3" type="ORF">ACAOBT_LOCUS19537</name>
</gene>
<accession>A0A9P0L5Y5</accession>
<keyword evidence="1" id="KW-0472">Membrane</keyword>
<comment type="caution">
    <text evidence="3">The sequence shown here is derived from an EMBL/GenBank/DDBJ whole genome shotgun (WGS) entry which is preliminary data.</text>
</comment>
<proteinExistence type="predicted"/>
<feature type="transmembrane region" description="Helical" evidence="1">
    <location>
        <begin position="16"/>
        <end position="33"/>
    </location>
</feature>
<organism evidence="3 4">
    <name type="scientific">Acanthoscelides obtectus</name>
    <name type="common">Bean weevil</name>
    <name type="synonym">Bruchus obtectus</name>
    <dbReference type="NCBI Taxonomy" id="200917"/>
    <lineage>
        <taxon>Eukaryota</taxon>
        <taxon>Metazoa</taxon>
        <taxon>Ecdysozoa</taxon>
        <taxon>Arthropoda</taxon>
        <taxon>Hexapoda</taxon>
        <taxon>Insecta</taxon>
        <taxon>Pterygota</taxon>
        <taxon>Neoptera</taxon>
        <taxon>Endopterygota</taxon>
        <taxon>Coleoptera</taxon>
        <taxon>Polyphaga</taxon>
        <taxon>Cucujiformia</taxon>
        <taxon>Chrysomeloidea</taxon>
        <taxon>Chrysomelidae</taxon>
        <taxon>Bruchinae</taxon>
        <taxon>Bruchini</taxon>
        <taxon>Acanthoscelides</taxon>
    </lineage>
</organism>
<keyword evidence="4" id="KW-1185">Reference proteome</keyword>
<dbReference type="OrthoDB" id="8360914at2759"/>
<dbReference type="Proteomes" id="UP001152888">
    <property type="component" value="Unassembled WGS sequence"/>
</dbReference>
<evidence type="ECO:0000313" key="4">
    <source>
        <dbReference type="Proteomes" id="UP001152888"/>
    </source>
</evidence>
<feature type="domain" description="DUF4817" evidence="2">
    <location>
        <begin position="38"/>
        <end position="90"/>
    </location>
</feature>
<dbReference type="InterPro" id="IPR032135">
    <property type="entry name" value="DUF4817"/>
</dbReference>
<dbReference type="Pfam" id="PF16087">
    <property type="entry name" value="DUF4817"/>
    <property type="match status" value="1"/>
</dbReference>
<keyword evidence="1" id="KW-0812">Transmembrane</keyword>
<dbReference type="AlphaFoldDB" id="A0A9P0L5Y5"/>
<keyword evidence="1" id="KW-1133">Transmembrane helix</keyword>
<dbReference type="EMBL" id="CAKOFQ010007083">
    <property type="protein sequence ID" value="CAH1990248.1"/>
    <property type="molecule type" value="Genomic_DNA"/>
</dbReference>
<protein>
    <recommendedName>
        <fullName evidence="2">DUF4817 domain-containing protein</fullName>
    </recommendedName>
</protein>
<reference evidence="3" key="1">
    <citation type="submission" date="2022-03" db="EMBL/GenBank/DDBJ databases">
        <authorList>
            <person name="Sayadi A."/>
        </authorList>
    </citation>
    <scope>NUCLEOTIDE SEQUENCE</scope>
</reference>
<evidence type="ECO:0000259" key="2">
    <source>
        <dbReference type="Pfam" id="PF16087"/>
    </source>
</evidence>
<evidence type="ECO:0000256" key="1">
    <source>
        <dbReference type="SAM" id="Phobius"/>
    </source>
</evidence>
<sequence>MSVLKHRMTLIFTNRVIWLYVFLKLQFTTILVMNRFTRKQRAEIVTMYIENRRSVVLTQRAYRRKYRGKQAPSDNTIRHLASNFLEYGTVGDRQHTVHQRPRRSNELV</sequence>